<sequence>MVPMTASERACAASHLALWKRLADGDLEPFKCNSTKRDMALILEDDALLSPYFVQRINMLLQHPDMAGMDLCFIGYSLPGAVRHKVKQALEQLKDDSRASQAKRGVKHGPTPMHVDFCWQAHAYLLSREGAKRLTARKPHESLIDAPVDITMATRMKSKRIAAMACHPALADQSHEYTDIVDVKSNAIQRVDTRGGAILQYL</sequence>
<protein>
    <recommendedName>
        <fullName evidence="1">Glycosyl transferase family 25 domain-containing protein</fullName>
    </recommendedName>
</protein>
<reference evidence="2" key="1">
    <citation type="submission" date="2021-02" db="EMBL/GenBank/DDBJ databases">
        <title>First Annotated Genome of the Yellow-green Alga Tribonema minus.</title>
        <authorList>
            <person name="Mahan K.M."/>
        </authorList>
    </citation>
    <scope>NUCLEOTIDE SEQUENCE</scope>
    <source>
        <strain evidence="2">UTEX B ZZ1240</strain>
    </source>
</reference>
<dbReference type="Proteomes" id="UP000664859">
    <property type="component" value="Unassembled WGS sequence"/>
</dbReference>
<dbReference type="OrthoDB" id="47375at2759"/>
<organism evidence="2 3">
    <name type="scientific">Tribonema minus</name>
    <dbReference type="NCBI Taxonomy" id="303371"/>
    <lineage>
        <taxon>Eukaryota</taxon>
        <taxon>Sar</taxon>
        <taxon>Stramenopiles</taxon>
        <taxon>Ochrophyta</taxon>
        <taxon>PX clade</taxon>
        <taxon>Xanthophyceae</taxon>
        <taxon>Tribonematales</taxon>
        <taxon>Tribonemataceae</taxon>
        <taxon>Tribonema</taxon>
    </lineage>
</organism>
<keyword evidence="3" id="KW-1185">Reference proteome</keyword>
<proteinExistence type="predicted"/>
<feature type="domain" description="Glycosyl transferase family 25" evidence="1">
    <location>
        <begin position="3"/>
        <end position="150"/>
    </location>
</feature>
<dbReference type="AlphaFoldDB" id="A0A835Z9V1"/>
<evidence type="ECO:0000313" key="2">
    <source>
        <dbReference type="EMBL" id="KAG5190397.1"/>
    </source>
</evidence>
<comment type="caution">
    <text evidence="2">The sequence shown here is derived from an EMBL/GenBank/DDBJ whole genome shotgun (WGS) entry which is preliminary data.</text>
</comment>
<dbReference type="EMBL" id="JAFCMP010000035">
    <property type="protein sequence ID" value="KAG5190397.1"/>
    <property type="molecule type" value="Genomic_DNA"/>
</dbReference>
<evidence type="ECO:0000313" key="3">
    <source>
        <dbReference type="Proteomes" id="UP000664859"/>
    </source>
</evidence>
<accession>A0A835Z9V1</accession>
<name>A0A835Z9V1_9STRA</name>
<dbReference type="InterPro" id="IPR002654">
    <property type="entry name" value="Glyco_trans_25"/>
</dbReference>
<gene>
    <name evidence="2" type="ORF">JKP88DRAFT_347589</name>
</gene>
<dbReference type="Pfam" id="PF01755">
    <property type="entry name" value="Glyco_transf_25"/>
    <property type="match status" value="1"/>
</dbReference>
<evidence type="ECO:0000259" key="1">
    <source>
        <dbReference type="Pfam" id="PF01755"/>
    </source>
</evidence>